<dbReference type="AlphaFoldDB" id="A0A0H2V544"/>
<accession>A0A0H2V544</accession>
<dbReference type="Proteomes" id="UP000001410">
    <property type="component" value="Chromosome"/>
</dbReference>
<proteinExistence type="predicted"/>
<protein>
    <submittedName>
        <fullName evidence="1">Uncharacterized protein</fullName>
    </submittedName>
</protein>
<reference evidence="1 2" key="1">
    <citation type="journal article" date="2002" name="Proc. Natl. Acad. Sci. U.S.A.">
        <title>Extensive mosaic structure revealed by the complete genome sequence of uropathogenic Escherichia coli.</title>
        <authorList>
            <person name="Welch R.A."/>
            <person name="Burland V."/>
            <person name="Plunkett G.III."/>
            <person name="Redford P."/>
            <person name="Roesch P."/>
            <person name="Rasko D."/>
            <person name="Buckles E.L."/>
            <person name="Liou S.R."/>
            <person name="Boutin A."/>
            <person name="Hackett J."/>
            <person name="Stroud D."/>
            <person name="Mayhew G.F."/>
            <person name="Rose D.J."/>
            <person name="Zhou S."/>
            <person name="Schwartz D.C."/>
            <person name="Perna N.T."/>
            <person name="Mobley H.L."/>
            <person name="Donnenberg M.S."/>
            <person name="Blattner F.R."/>
        </authorList>
    </citation>
    <scope>NUCLEOTIDE SEQUENCE [LARGE SCALE GENOMIC DNA]</scope>
    <source>
        <strain evidence="2">CFT073 / ATCC 700928 / UPEC</strain>
    </source>
</reference>
<organism evidence="1 2">
    <name type="scientific">Escherichia coli O6:H1 (strain CFT073 / ATCC 700928 / UPEC)</name>
    <dbReference type="NCBI Taxonomy" id="199310"/>
    <lineage>
        <taxon>Bacteria</taxon>
        <taxon>Pseudomonadati</taxon>
        <taxon>Pseudomonadota</taxon>
        <taxon>Gammaproteobacteria</taxon>
        <taxon>Enterobacterales</taxon>
        <taxon>Enterobacteriaceae</taxon>
        <taxon>Escherichia</taxon>
    </lineage>
</organism>
<evidence type="ECO:0000313" key="1">
    <source>
        <dbReference type="EMBL" id="AAN79168.1"/>
    </source>
</evidence>
<evidence type="ECO:0000313" key="2">
    <source>
        <dbReference type="Proteomes" id="UP000001410"/>
    </source>
</evidence>
<keyword evidence="2" id="KW-1185">Reference proteome</keyword>
<name>A0A0H2V544_ECOL6</name>
<dbReference type="eggNOG" id="ENOG5032UZ4">
    <property type="taxonomic scope" value="Bacteria"/>
</dbReference>
<dbReference type="KEGG" id="ecc:c0693"/>
<dbReference type="HOGENOM" id="CLU_1560398_0_0_6"/>
<gene>
    <name evidence="1" type="ordered locus">c0693</name>
</gene>
<sequence>MRSYVLCCFDFTQQVRRVTANAFSGNFDCLDDTLRVNNEGRTVSQTFIFTHVVEVTGQGASRVADHRIFDFSDGFRAAVPCFVGEVSIGRYCVYVYAQFLQFFVMVSNVTQFGRAYESKVSRVEEEDAPAAFGIFFGDFDEFAVFECLVFKRFNFGVNQGHLYFLRVFDEM</sequence>
<dbReference type="EMBL" id="AE014075">
    <property type="protein sequence ID" value="AAN79168.1"/>
    <property type="molecule type" value="Genomic_DNA"/>
</dbReference>